<keyword evidence="1" id="KW-1133">Transmembrane helix</keyword>
<dbReference type="AlphaFoldDB" id="A0A239WXR2"/>
<feature type="transmembrane region" description="Helical" evidence="1">
    <location>
        <begin position="12"/>
        <end position="34"/>
    </location>
</feature>
<evidence type="ECO:0000313" key="3">
    <source>
        <dbReference type="Proteomes" id="UP000215332"/>
    </source>
</evidence>
<keyword evidence="1" id="KW-0472">Membrane</keyword>
<proteinExistence type="predicted"/>
<reference evidence="2 3" key="1">
    <citation type="submission" date="2017-06" db="EMBL/GenBank/DDBJ databases">
        <authorList>
            <consortium name="Pathogen Informatics"/>
        </authorList>
    </citation>
    <scope>NUCLEOTIDE SEQUENCE [LARGE SCALE GENOMIC DNA]</scope>
    <source>
        <strain evidence="2 3">NCTC11865</strain>
    </source>
</reference>
<organism evidence="2 3">
    <name type="scientific">Cutibacterium granulosum</name>
    <dbReference type="NCBI Taxonomy" id="33011"/>
    <lineage>
        <taxon>Bacteria</taxon>
        <taxon>Bacillati</taxon>
        <taxon>Actinomycetota</taxon>
        <taxon>Actinomycetes</taxon>
        <taxon>Propionibacteriales</taxon>
        <taxon>Propionibacteriaceae</taxon>
        <taxon>Cutibacterium</taxon>
    </lineage>
</organism>
<feature type="transmembrane region" description="Helical" evidence="1">
    <location>
        <begin position="225"/>
        <end position="246"/>
    </location>
</feature>
<sequence length="248" mass="27195">MLTGILDVMIISLGPALLLVLFVVGMVTTFAALARSQRQAREIERQNVEQRELQIGRIRRATEDDVTEFGEELRSLDADLPVDDLSPEATSDWSHALDCYDRAKDLLSQDHSTQVVPLVTEALQEGRHAVMCVRARAAGDPVPQLRPPCFFDPSHGPSVRDVMWTPDGGAARAVPACAADASRIEQGQAPWIRTVALNGNQVPYWQDEDYSMWAKGYFHQFRDSTAGGIAMGALGLGILGAIFNSFDD</sequence>
<dbReference type="Proteomes" id="UP000215332">
    <property type="component" value="Chromosome 1"/>
</dbReference>
<evidence type="ECO:0000256" key="1">
    <source>
        <dbReference type="SAM" id="Phobius"/>
    </source>
</evidence>
<protein>
    <submittedName>
        <fullName evidence="2">Uncharacterized protein</fullName>
    </submittedName>
</protein>
<dbReference type="eggNOG" id="ENOG5030TN1">
    <property type="taxonomic scope" value="Bacteria"/>
</dbReference>
<evidence type="ECO:0000313" key="2">
    <source>
        <dbReference type="EMBL" id="SNV39212.1"/>
    </source>
</evidence>
<keyword evidence="1" id="KW-0812">Transmembrane</keyword>
<accession>A0A239WXR2</accession>
<gene>
    <name evidence="2" type="ORF">SAMEA4412665_01722</name>
</gene>
<name>A0A239WXR2_9ACTN</name>
<dbReference type="KEGG" id="cgrn:4412665_01722"/>
<dbReference type="EMBL" id="LT906441">
    <property type="protein sequence ID" value="SNV39212.1"/>
    <property type="molecule type" value="Genomic_DNA"/>
</dbReference>